<dbReference type="Proteomes" id="UP000649617">
    <property type="component" value="Unassembled WGS sequence"/>
</dbReference>
<name>A0A812XIW5_SYMPI</name>
<gene>
    <name evidence="1" type="ORF">SPIL2461_LOCUS21088</name>
</gene>
<dbReference type="AlphaFoldDB" id="A0A812XIW5"/>
<proteinExistence type="predicted"/>
<dbReference type="InterPro" id="IPR029063">
    <property type="entry name" value="SAM-dependent_MTases_sf"/>
</dbReference>
<dbReference type="OrthoDB" id="439988at2759"/>
<keyword evidence="2" id="KW-1185">Reference proteome</keyword>
<dbReference type="EMBL" id="CAJNIZ010045910">
    <property type="protein sequence ID" value="CAE7733737.1"/>
    <property type="molecule type" value="Genomic_DNA"/>
</dbReference>
<evidence type="ECO:0000313" key="2">
    <source>
        <dbReference type="Proteomes" id="UP000649617"/>
    </source>
</evidence>
<protein>
    <submittedName>
        <fullName evidence="1">Uncharacterized protein</fullName>
    </submittedName>
</protein>
<organism evidence="1 2">
    <name type="scientific">Symbiodinium pilosum</name>
    <name type="common">Dinoflagellate</name>
    <dbReference type="NCBI Taxonomy" id="2952"/>
    <lineage>
        <taxon>Eukaryota</taxon>
        <taxon>Sar</taxon>
        <taxon>Alveolata</taxon>
        <taxon>Dinophyceae</taxon>
        <taxon>Suessiales</taxon>
        <taxon>Symbiodiniaceae</taxon>
        <taxon>Symbiodinium</taxon>
    </lineage>
</organism>
<evidence type="ECO:0000313" key="1">
    <source>
        <dbReference type="EMBL" id="CAE7733737.1"/>
    </source>
</evidence>
<reference evidence="1" key="1">
    <citation type="submission" date="2021-02" db="EMBL/GenBank/DDBJ databases">
        <authorList>
            <person name="Dougan E. K."/>
            <person name="Rhodes N."/>
            <person name="Thang M."/>
            <person name="Chan C."/>
        </authorList>
    </citation>
    <scope>NUCLEOTIDE SEQUENCE</scope>
</reference>
<sequence length="411" mass="46407">MARAVLERDINESGKVPFSVSIPSVALWEFAGPCQQLLHESARWCQKVAGHTTRPCLFGDICDILGPSWYEKDMPYSRRLLAGKDAQVVSALPCAFHGTDCSIHKRPIFDVSGLPCPDMSTAGKRLKRAGPTNVVYIAHGRYTTESRTPLLLIECTEDLDMGVIEDTHPDHDFYQLFSEPGNVGFSGTARYRTWVIGAHKDEAVCLYDPFHLQRLLTTAFQRHVNAQVADFLVASPAEILLEASRLAYRRNIPVQVGQKDLRYLLLPREEDCRRQLDQKYYDRFKELPGLNYNLVYFLGDSAEYCSWSAHSSKIPTYRCNSKTGLYWLPCQNRFLTSKERLASMAFPCVREIADAMNVPQLGATDAQRAADLCGNSFHFTTCGIMQLIALTCFGPRRSEDADRDNNWLELS</sequence>
<accession>A0A812XIW5</accession>
<comment type="caution">
    <text evidence="1">The sequence shown here is derived from an EMBL/GenBank/DDBJ whole genome shotgun (WGS) entry which is preliminary data.</text>
</comment>
<dbReference type="SUPFAM" id="SSF53335">
    <property type="entry name" value="S-adenosyl-L-methionine-dependent methyltransferases"/>
    <property type="match status" value="1"/>
</dbReference>